<protein>
    <submittedName>
        <fullName evidence="1">Uncharacterized protein</fullName>
    </submittedName>
</protein>
<accession>A0A0F9TKJ6</accession>
<comment type="caution">
    <text evidence="1">The sequence shown here is derived from an EMBL/GenBank/DDBJ whole genome shotgun (WGS) entry which is preliminary data.</text>
</comment>
<gene>
    <name evidence="1" type="ORF">LCGC14_0718480</name>
</gene>
<evidence type="ECO:0000313" key="1">
    <source>
        <dbReference type="EMBL" id="KKN41918.1"/>
    </source>
</evidence>
<organism evidence="1">
    <name type="scientific">marine sediment metagenome</name>
    <dbReference type="NCBI Taxonomy" id="412755"/>
    <lineage>
        <taxon>unclassified sequences</taxon>
        <taxon>metagenomes</taxon>
        <taxon>ecological metagenomes</taxon>
    </lineage>
</organism>
<sequence>MFRNTLPAERLSIRGLAKRGAVLCTATFGLARGWGQLEWRQPCLFLQSPSWCAGQATSTKIYSPSFSSGLGFGFWAASLIKNRNRQRFIYSHIQGAYPL</sequence>
<proteinExistence type="predicted"/>
<name>A0A0F9TKJ6_9ZZZZ</name>
<dbReference type="AlphaFoldDB" id="A0A0F9TKJ6"/>
<dbReference type="EMBL" id="LAZR01001616">
    <property type="protein sequence ID" value="KKN41918.1"/>
    <property type="molecule type" value="Genomic_DNA"/>
</dbReference>
<reference evidence="1" key="1">
    <citation type="journal article" date="2015" name="Nature">
        <title>Complex archaea that bridge the gap between prokaryotes and eukaryotes.</title>
        <authorList>
            <person name="Spang A."/>
            <person name="Saw J.H."/>
            <person name="Jorgensen S.L."/>
            <person name="Zaremba-Niedzwiedzka K."/>
            <person name="Martijn J."/>
            <person name="Lind A.E."/>
            <person name="van Eijk R."/>
            <person name="Schleper C."/>
            <person name="Guy L."/>
            <person name="Ettema T.J."/>
        </authorList>
    </citation>
    <scope>NUCLEOTIDE SEQUENCE</scope>
</reference>